<dbReference type="Pfam" id="PF00535">
    <property type="entry name" value="Glycos_transf_2"/>
    <property type="match status" value="1"/>
</dbReference>
<reference evidence="2 3" key="1">
    <citation type="submission" date="2018-06" db="EMBL/GenBank/DDBJ databases">
        <title>Genomic Encyclopedia of Archaeal and Bacterial Type Strains, Phase II (KMG-II): from individual species to whole genera.</title>
        <authorList>
            <person name="Goeker M."/>
        </authorList>
    </citation>
    <scope>NUCLEOTIDE SEQUENCE [LARGE SCALE GENOMIC DNA]</scope>
    <source>
        <strain evidence="2 3">DSM 19830</strain>
    </source>
</reference>
<dbReference type="InterPro" id="IPR029044">
    <property type="entry name" value="Nucleotide-diphossugar_trans"/>
</dbReference>
<organism evidence="2 3">
    <name type="scientific">Algoriphagus chordae</name>
    <dbReference type="NCBI Taxonomy" id="237019"/>
    <lineage>
        <taxon>Bacteria</taxon>
        <taxon>Pseudomonadati</taxon>
        <taxon>Bacteroidota</taxon>
        <taxon>Cytophagia</taxon>
        <taxon>Cytophagales</taxon>
        <taxon>Cyclobacteriaceae</taxon>
        <taxon>Algoriphagus</taxon>
    </lineage>
</organism>
<evidence type="ECO:0000259" key="1">
    <source>
        <dbReference type="Pfam" id="PF00535"/>
    </source>
</evidence>
<dbReference type="GO" id="GO:0016758">
    <property type="term" value="F:hexosyltransferase activity"/>
    <property type="evidence" value="ECO:0007669"/>
    <property type="project" value="UniProtKB-ARBA"/>
</dbReference>
<sequence length="262" mass="30315">MILTVVTINYNNASGLRRTIASVFNQTFRDFEYVIVDGDSTDGSVALLKENRSNIQQLLVEPDNGIYQAMNKGISLAQGQYLLFLNSGDEFASDHILEDMHGYLKDEDIIYGDVIWRDNLVTCYPPVLNFSFLKNRSLPHQGTFIKKSLFDTCGYYDEDLLITSDWKFFLLSICKINSSYSKIPFVISRMEPGGISDSQVRDTSSIIFKEKAKVLSEHFPAFLADYDQFSKRLKAFRFLKLKFWKRYFSDYRQSTAVSKYDW</sequence>
<gene>
    <name evidence="2" type="ORF">LV85_03830</name>
</gene>
<dbReference type="Proteomes" id="UP000248882">
    <property type="component" value="Unassembled WGS sequence"/>
</dbReference>
<protein>
    <submittedName>
        <fullName evidence="2">Glycosyltransferase involved in cell wall biosynthesis</fullName>
    </submittedName>
</protein>
<dbReference type="CDD" id="cd06433">
    <property type="entry name" value="GT_2_WfgS_like"/>
    <property type="match status" value="1"/>
</dbReference>
<dbReference type="OrthoDB" id="9788101at2"/>
<dbReference type="InterPro" id="IPR001173">
    <property type="entry name" value="Glyco_trans_2-like"/>
</dbReference>
<evidence type="ECO:0000313" key="3">
    <source>
        <dbReference type="Proteomes" id="UP000248882"/>
    </source>
</evidence>
<accession>A0A2W7QNL9</accession>
<dbReference type="SUPFAM" id="SSF53448">
    <property type="entry name" value="Nucleotide-diphospho-sugar transferases"/>
    <property type="match status" value="1"/>
</dbReference>
<keyword evidence="3" id="KW-1185">Reference proteome</keyword>
<dbReference type="AlphaFoldDB" id="A0A2W7QNL9"/>
<comment type="caution">
    <text evidence="2">The sequence shown here is derived from an EMBL/GenBank/DDBJ whole genome shotgun (WGS) entry which is preliminary data.</text>
</comment>
<feature type="domain" description="Glycosyltransferase 2-like" evidence="1">
    <location>
        <begin position="4"/>
        <end position="138"/>
    </location>
</feature>
<keyword evidence="2" id="KW-0808">Transferase</keyword>
<dbReference type="Gene3D" id="3.90.550.10">
    <property type="entry name" value="Spore Coat Polysaccharide Biosynthesis Protein SpsA, Chain A"/>
    <property type="match status" value="1"/>
</dbReference>
<proteinExistence type="predicted"/>
<dbReference type="PANTHER" id="PTHR22916:SF67">
    <property type="entry name" value="COLANIC ACID BIOSYNTHESIS GLYCOSYL TRANSFERASE WCAE-RELATED"/>
    <property type="match status" value="1"/>
</dbReference>
<evidence type="ECO:0000313" key="2">
    <source>
        <dbReference type="EMBL" id="PZX47640.1"/>
    </source>
</evidence>
<dbReference type="PANTHER" id="PTHR22916">
    <property type="entry name" value="GLYCOSYLTRANSFERASE"/>
    <property type="match status" value="1"/>
</dbReference>
<dbReference type="EMBL" id="QKZT01000023">
    <property type="protein sequence ID" value="PZX47640.1"/>
    <property type="molecule type" value="Genomic_DNA"/>
</dbReference>
<dbReference type="RefSeq" id="WP_111322455.1">
    <property type="nucleotide sequence ID" value="NZ_QKZT01000023.1"/>
</dbReference>
<name>A0A2W7QNL9_9BACT</name>